<gene>
    <name evidence="1" type="ORF">WDJ50_10995</name>
</gene>
<protein>
    <submittedName>
        <fullName evidence="1">Uncharacterized protein</fullName>
    </submittedName>
</protein>
<proteinExistence type="predicted"/>
<evidence type="ECO:0000313" key="1">
    <source>
        <dbReference type="EMBL" id="WYF43934.1"/>
    </source>
</evidence>
<sequence>MKHTAAFIAARDALGVLLADPDRLNTDPAAIAAALSALDAAGRHVVQGESDELPAPPDPQPGALLGAAWAALGEYTARELPAWGSAECAQLLAPLCYAAQALELLGTLHALSADAPAPQNPRA</sequence>
<dbReference type="EMBL" id="CP149782">
    <property type="protein sequence ID" value="WYF43934.1"/>
    <property type="molecule type" value="Genomic_DNA"/>
</dbReference>
<dbReference type="AlphaFoldDB" id="A0AAU6Q113"/>
<organism evidence="1">
    <name type="scientific">Deinococcus sp. VB142</name>
    <dbReference type="NCBI Taxonomy" id="3112952"/>
    <lineage>
        <taxon>Bacteria</taxon>
        <taxon>Thermotogati</taxon>
        <taxon>Deinococcota</taxon>
        <taxon>Deinococci</taxon>
        <taxon>Deinococcales</taxon>
        <taxon>Deinococcaceae</taxon>
        <taxon>Deinococcus</taxon>
    </lineage>
</organism>
<name>A0AAU6Q113_9DEIO</name>
<reference evidence="1" key="1">
    <citation type="submission" date="2024-03" db="EMBL/GenBank/DDBJ databases">
        <title>Deinococcus weizhi sp. nov., isolated from human skin.</title>
        <authorList>
            <person name="Wei Z."/>
            <person name="Tian F."/>
            <person name="Yang C."/>
            <person name="Xin L.T."/>
            <person name="Wen Z.J."/>
            <person name="Lan K.C."/>
            <person name="Yu L."/>
            <person name="Zhe W."/>
            <person name="Dan F.D."/>
            <person name="Jun W."/>
            <person name="Rui Z."/>
            <person name="Yong X.J."/>
            <person name="Ting Y."/>
            <person name="Wei X."/>
            <person name="Xu Z.G."/>
            <person name="Xin Z."/>
            <person name="Dong F.G."/>
            <person name="Ni X.M."/>
            <person name="Zheng M.G."/>
            <person name="Chun Y."/>
            <person name="Qian W.X."/>
        </authorList>
    </citation>
    <scope>NUCLEOTIDE SEQUENCE</scope>
    <source>
        <strain evidence="1">VB142</strain>
    </source>
</reference>
<dbReference type="RefSeq" id="WP_339095042.1">
    <property type="nucleotide sequence ID" value="NZ_CP149782.1"/>
</dbReference>
<accession>A0AAU6Q113</accession>